<protein>
    <submittedName>
        <fullName evidence="5">Substrate-binding domain-containing protein</fullName>
    </submittedName>
</protein>
<dbReference type="PANTHER" id="PTHR46847">
    <property type="entry name" value="D-ALLOSE-BINDING PERIPLASMIC PROTEIN-RELATED"/>
    <property type="match status" value="1"/>
</dbReference>
<feature type="non-terminal residue" evidence="5">
    <location>
        <position position="215"/>
    </location>
</feature>
<reference evidence="5 6" key="1">
    <citation type="journal article" date="2019" name="Nat. Med.">
        <title>A library of human gut bacterial isolates paired with longitudinal multiomics data enables mechanistic microbiome research.</title>
        <authorList>
            <person name="Poyet M."/>
            <person name="Groussin M."/>
            <person name="Gibbons S.M."/>
            <person name="Avila-Pacheco J."/>
            <person name="Jiang X."/>
            <person name="Kearney S.M."/>
            <person name="Perrotta A.R."/>
            <person name="Berdy B."/>
            <person name="Zhao S."/>
            <person name="Lieberman T.D."/>
            <person name="Swanson P.K."/>
            <person name="Smith M."/>
            <person name="Roesemann S."/>
            <person name="Alexander J.E."/>
            <person name="Rich S.A."/>
            <person name="Livny J."/>
            <person name="Vlamakis H."/>
            <person name="Clish C."/>
            <person name="Bullock K."/>
            <person name="Deik A."/>
            <person name="Scott J."/>
            <person name="Pierce K.A."/>
            <person name="Xavier R.J."/>
            <person name="Alm E.J."/>
        </authorList>
    </citation>
    <scope>NUCLEOTIDE SEQUENCE [LARGE SCALE GENOMIC DNA]</scope>
    <source>
        <strain evidence="5 6">BIOML-A25</strain>
    </source>
</reference>
<comment type="similarity">
    <text evidence="2">Belongs to the bacterial solute-binding protein 2 family.</text>
</comment>
<feature type="domain" description="Periplasmic binding protein" evidence="4">
    <location>
        <begin position="34"/>
        <end position="215"/>
    </location>
</feature>
<dbReference type="Gene3D" id="3.40.50.2300">
    <property type="match status" value="2"/>
</dbReference>
<dbReference type="EMBL" id="VVZV01000449">
    <property type="protein sequence ID" value="KAA5297520.1"/>
    <property type="molecule type" value="Genomic_DNA"/>
</dbReference>
<proteinExistence type="inferred from homology"/>
<keyword evidence="3" id="KW-0732">Signal</keyword>
<dbReference type="SUPFAM" id="SSF53822">
    <property type="entry name" value="Periplasmic binding protein-like I"/>
    <property type="match status" value="1"/>
</dbReference>
<evidence type="ECO:0000259" key="4">
    <source>
        <dbReference type="Pfam" id="PF13407"/>
    </source>
</evidence>
<dbReference type="GO" id="GO:0030313">
    <property type="term" value="C:cell envelope"/>
    <property type="evidence" value="ECO:0007669"/>
    <property type="project" value="UniProtKB-SubCell"/>
</dbReference>
<dbReference type="Pfam" id="PF13407">
    <property type="entry name" value="Peripla_BP_4"/>
    <property type="match status" value="1"/>
</dbReference>
<dbReference type="AlphaFoldDB" id="A0A6L3IHX1"/>
<evidence type="ECO:0000256" key="1">
    <source>
        <dbReference type="ARBA" id="ARBA00004196"/>
    </source>
</evidence>
<dbReference type="Proteomes" id="UP000481700">
    <property type="component" value="Unassembled WGS sequence"/>
</dbReference>
<organism evidence="5 6">
    <name type="scientific">Phocaeicola dorei</name>
    <dbReference type="NCBI Taxonomy" id="357276"/>
    <lineage>
        <taxon>Bacteria</taxon>
        <taxon>Pseudomonadati</taxon>
        <taxon>Bacteroidota</taxon>
        <taxon>Bacteroidia</taxon>
        <taxon>Bacteroidales</taxon>
        <taxon>Bacteroidaceae</taxon>
        <taxon>Phocaeicola</taxon>
    </lineage>
</organism>
<evidence type="ECO:0000313" key="5">
    <source>
        <dbReference type="EMBL" id="KAA5297520.1"/>
    </source>
</evidence>
<dbReference type="CDD" id="cd06308">
    <property type="entry name" value="PBP1_sensor_kinase-like"/>
    <property type="match status" value="1"/>
</dbReference>
<dbReference type="InterPro" id="IPR025997">
    <property type="entry name" value="SBP_2_dom"/>
</dbReference>
<sequence length="215" mass="23919">MKKHLLFLILCLMGILTSCSQKHTRYYIGVSQCSDDEWRHKMNHEIVREALFYDGVEVEIRTAKDNNRNQIEDINYFIDRKVDLLIVAPNEAAAVTPVVEKAYGLGIPVVVIDRKILSDRYTAFVGADNCEIGKDVGQYIVNRLGGKGKILEITGLEGSTPAMERHRGLADALKAEPGIEITASVDGAWLQSVAGEKMDSILQDNKDINLVFAQN</sequence>
<dbReference type="PROSITE" id="PS51257">
    <property type="entry name" value="PROKAR_LIPOPROTEIN"/>
    <property type="match status" value="1"/>
</dbReference>
<gene>
    <name evidence="5" type="ORF">F2Z07_28565</name>
</gene>
<dbReference type="RefSeq" id="WP_149937875.1">
    <property type="nucleotide sequence ID" value="NZ_VVZV01000449.1"/>
</dbReference>
<evidence type="ECO:0000313" key="6">
    <source>
        <dbReference type="Proteomes" id="UP000481700"/>
    </source>
</evidence>
<dbReference type="GO" id="GO:0030246">
    <property type="term" value="F:carbohydrate binding"/>
    <property type="evidence" value="ECO:0007669"/>
    <property type="project" value="UniProtKB-ARBA"/>
</dbReference>
<comment type="caution">
    <text evidence="5">The sequence shown here is derived from an EMBL/GenBank/DDBJ whole genome shotgun (WGS) entry which is preliminary data.</text>
</comment>
<accession>A0A6L3IHX1</accession>
<evidence type="ECO:0000256" key="3">
    <source>
        <dbReference type="ARBA" id="ARBA00022729"/>
    </source>
</evidence>
<dbReference type="PANTHER" id="PTHR46847:SF3">
    <property type="entry name" value="GALACTOFURANOSE-BINDING PROTEIN YTFQ"/>
    <property type="match status" value="1"/>
</dbReference>
<evidence type="ECO:0000256" key="2">
    <source>
        <dbReference type="ARBA" id="ARBA00007639"/>
    </source>
</evidence>
<name>A0A6L3IHX1_9BACT</name>
<comment type="subcellular location">
    <subcellularLocation>
        <location evidence="1">Cell envelope</location>
    </subcellularLocation>
</comment>
<dbReference type="InterPro" id="IPR028082">
    <property type="entry name" value="Peripla_BP_I"/>
</dbReference>